<name>A0A6N7QZL5_9BACI</name>
<proteinExistence type="predicted"/>
<evidence type="ECO:0000313" key="7">
    <source>
        <dbReference type="EMBL" id="MRI66652.1"/>
    </source>
</evidence>
<reference evidence="7 8" key="1">
    <citation type="submission" date="2019-10" db="EMBL/GenBank/DDBJ databases">
        <title>Gracilibacillus salitolerans sp. nov., a moderate halophile isolated from a saline soil in northwest China.</title>
        <authorList>
            <person name="Gan L."/>
        </authorList>
    </citation>
    <scope>NUCLEOTIDE SEQUENCE [LARGE SCALE GENOMIC DNA]</scope>
    <source>
        <strain evidence="7 8">TP2-8</strain>
    </source>
</reference>
<evidence type="ECO:0000256" key="4">
    <source>
        <dbReference type="ARBA" id="ARBA00023139"/>
    </source>
</evidence>
<keyword evidence="4" id="KW-0564">Palmitate</keyword>
<keyword evidence="1" id="KW-1003">Cell membrane</keyword>
<evidence type="ECO:0000256" key="1">
    <source>
        <dbReference type="ARBA" id="ARBA00022475"/>
    </source>
</evidence>
<keyword evidence="2" id="KW-0732">Signal</keyword>
<dbReference type="InterPro" id="IPR006059">
    <property type="entry name" value="SBP"/>
</dbReference>
<dbReference type="Gene3D" id="3.40.190.10">
    <property type="entry name" value="Periplasmic binding protein-like II"/>
    <property type="match status" value="2"/>
</dbReference>
<gene>
    <name evidence="7" type="ORF">GH885_09870</name>
</gene>
<keyword evidence="5" id="KW-0449">Lipoprotein</keyword>
<keyword evidence="8" id="KW-1185">Reference proteome</keyword>
<evidence type="ECO:0000256" key="5">
    <source>
        <dbReference type="ARBA" id="ARBA00023288"/>
    </source>
</evidence>
<dbReference type="PANTHER" id="PTHR43649">
    <property type="entry name" value="ARABINOSE-BINDING PROTEIN-RELATED"/>
    <property type="match status" value="1"/>
</dbReference>
<evidence type="ECO:0000256" key="2">
    <source>
        <dbReference type="ARBA" id="ARBA00022729"/>
    </source>
</evidence>
<dbReference type="EMBL" id="WJEE01000018">
    <property type="protein sequence ID" value="MRI66652.1"/>
    <property type="molecule type" value="Genomic_DNA"/>
</dbReference>
<evidence type="ECO:0000313" key="8">
    <source>
        <dbReference type="Proteomes" id="UP000435187"/>
    </source>
</evidence>
<comment type="caution">
    <text evidence="7">The sequence shown here is derived from an EMBL/GenBank/DDBJ whole genome shotgun (WGS) entry which is preliminary data.</text>
</comment>
<keyword evidence="3" id="KW-0472">Membrane</keyword>
<dbReference type="PANTHER" id="PTHR43649:SF33">
    <property type="entry name" value="POLYGALACTURONAN_RHAMNOGALACTURONAN-BINDING PROTEIN YTCQ"/>
    <property type="match status" value="1"/>
</dbReference>
<accession>A0A6N7QZL5</accession>
<sequence>MGGILVKKLIISIFLLLLFTLVACSNNDDTASEDVETDDTETTEEISAGEKETEEAVDYYQTPEMDFDLGGQTIKVVAWWDMEITGEDPDSIQARENLEALKEKHNFDIEYITIDFGEYQERITASLLANEPVGDLVRVGKKYTIPSFAQQDLVWAVDEWVKNENVFNLQFTEEIFQYEGQGYAFTDAKANIVQGIFYNRTLMDELGLDPIQNYIDEDNWNWDTFAEVVASANQDTNNDGQIDTWGLANPSVLERALASNDAALTAGSEQTLDDPATVEALEFTASIFELARPTEGGDWTEPEQFFREGNTLFLTGADFLYNGLVNDMPNYDIGFVPFPIGPNADGYRTYEADIQAIAIPKSVENPEQLLYIWEKIFDVQSIYDYPGQAQLESMFANEDDIENARLVMENLNVLDHFTFNNDVYWNFEAELLEGTAISTLIESHAPAFQAAIDEVYAE</sequence>
<dbReference type="Proteomes" id="UP000435187">
    <property type="component" value="Unassembled WGS sequence"/>
</dbReference>
<evidence type="ECO:0000256" key="3">
    <source>
        <dbReference type="ARBA" id="ARBA00023136"/>
    </source>
</evidence>
<dbReference type="PROSITE" id="PS51257">
    <property type="entry name" value="PROKAR_LIPOPROTEIN"/>
    <property type="match status" value="1"/>
</dbReference>
<dbReference type="AlphaFoldDB" id="A0A6N7QZL5"/>
<evidence type="ECO:0000256" key="6">
    <source>
        <dbReference type="SAM" id="MobiDB-lite"/>
    </source>
</evidence>
<feature type="region of interest" description="Disordered" evidence="6">
    <location>
        <begin position="29"/>
        <end position="54"/>
    </location>
</feature>
<dbReference type="InterPro" id="IPR050490">
    <property type="entry name" value="Bact_solute-bd_prot1"/>
</dbReference>
<dbReference type="Pfam" id="PF01547">
    <property type="entry name" value="SBP_bac_1"/>
    <property type="match status" value="1"/>
</dbReference>
<protein>
    <submittedName>
        <fullName evidence="7">Extracellular solute-binding protein</fullName>
    </submittedName>
</protein>
<feature type="compositionally biased region" description="Acidic residues" evidence="6">
    <location>
        <begin position="30"/>
        <end position="44"/>
    </location>
</feature>
<dbReference type="SUPFAM" id="SSF53850">
    <property type="entry name" value="Periplasmic binding protein-like II"/>
    <property type="match status" value="1"/>
</dbReference>
<organism evidence="7 8">
    <name type="scientific">Gracilibacillus thailandensis</name>
    <dbReference type="NCBI Taxonomy" id="563735"/>
    <lineage>
        <taxon>Bacteria</taxon>
        <taxon>Bacillati</taxon>
        <taxon>Bacillota</taxon>
        <taxon>Bacilli</taxon>
        <taxon>Bacillales</taxon>
        <taxon>Bacillaceae</taxon>
        <taxon>Gracilibacillus</taxon>
    </lineage>
</organism>